<keyword evidence="2" id="KW-1185">Reference proteome</keyword>
<accession>A0A438MB80</accession>
<dbReference type="EMBL" id="SAUN01000001">
    <property type="protein sequence ID" value="RVX42983.1"/>
    <property type="molecule type" value="Genomic_DNA"/>
</dbReference>
<evidence type="ECO:0000313" key="1">
    <source>
        <dbReference type="EMBL" id="RVX42983.1"/>
    </source>
</evidence>
<sequence>MTRSEPTAREQSEHLDRVRLREAEWRLDTCKRRAFGTTWDSAERMRSW</sequence>
<organism evidence="1 2">
    <name type="scientific">Nonomuraea polychroma</name>
    <dbReference type="NCBI Taxonomy" id="46176"/>
    <lineage>
        <taxon>Bacteria</taxon>
        <taxon>Bacillati</taxon>
        <taxon>Actinomycetota</taxon>
        <taxon>Actinomycetes</taxon>
        <taxon>Streptosporangiales</taxon>
        <taxon>Streptosporangiaceae</taxon>
        <taxon>Nonomuraea</taxon>
    </lineage>
</organism>
<gene>
    <name evidence="1" type="ORF">EDD27_5649</name>
</gene>
<proteinExistence type="predicted"/>
<name>A0A438MB80_9ACTN</name>
<dbReference type="Proteomes" id="UP000284824">
    <property type="component" value="Unassembled WGS sequence"/>
</dbReference>
<comment type="caution">
    <text evidence="1">The sequence shown here is derived from an EMBL/GenBank/DDBJ whole genome shotgun (WGS) entry which is preliminary data.</text>
</comment>
<dbReference type="AlphaFoldDB" id="A0A438MB80"/>
<protein>
    <submittedName>
        <fullName evidence="1">Uncharacterized protein</fullName>
    </submittedName>
</protein>
<evidence type="ECO:0000313" key="2">
    <source>
        <dbReference type="Proteomes" id="UP000284824"/>
    </source>
</evidence>
<reference evidence="1 2" key="1">
    <citation type="submission" date="2019-01" db="EMBL/GenBank/DDBJ databases">
        <title>Sequencing the genomes of 1000 actinobacteria strains.</title>
        <authorList>
            <person name="Klenk H.-P."/>
        </authorList>
    </citation>
    <scope>NUCLEOTIDE SEQUENCE [LARGE SCALE GENOMIC DNA]</scope>
    <source>
        <strain evidence="1 2">DSM 43925</strain>
    </source>
</reference>